<feature type="signal peptide" evidence="2">
    <location>
        <begin position="1"/>
        <end position="17"/>
    </location>
</feature>
<feature type="region of interest" description="Disordered" evidence="1">
    <location>
        <begin position="193"/>
        <end position="223"/>
    </location>
</feature>
<dbReference type="EMBL" id="CABIJS010000455">
    <property type="protein sequence ID" value="VUZ51958.1"/>
    <property type="molecule type" value="Genomic_DNA"/>
</dbReference>
<keyword evidence="2" id="KW-0732">Signal</keyword>
<organism evidence="3 4">
    <name type="scientific">Hymenolepis diminuta</name>
    <name type="common">Rat tapeworm</name>
    <dbReference type="NCBI Taxonomy" id="6216"/>
    <lineage>
        <taxon>Eukaryota</taxon>
        <taxon>Metazoa</taxon>
        <taxon>Spiralia</taxon>
        <taxon>Lophotrochozoa</taxon>
        <taxon>Platyhelminthes</taxon>
        <taxon>Cestoda</taxon>
        <taxon>Eucestoda</taxon>
        <taxon>Cyclophyllidea</taxon>
        <taxon>Hymenolepididae</taxon>
        <taxon>Hymenolepis</taxon>
    </lineage>
</organism>
<accession>A0A564YZ87</accession>
<name>A0A564YZ87_HYMDI</name>
<dbReference type="Proteomes" id="UP000321570">
    <property type="component" value="Unassembled WGS sequence"/>
</dbReference>
<feature type="compositionally biased region" description="Polar residues" evidence="1">
    <location>
        <begin position="212"/>
        <end position="221"/>
    </location>
</feature>
<sequence length="245" mass="27524">MKLNILVLFCFLAVSYGSPLPACGCQTYPCDQESYPYAINGGQTPEEDPSTYDVKVRPNSGYSYEESNYQYLSNADDSSEEQGTYGAQPNQRRYPLDQSQQNAPQQSTHRSVTLTWRFQGGSDNQLGNQRSQGKDQRPWNPDQTSQPRPGIQRPSSSPMMYGHEGAQQRPAVQPMRPQRPSIRVSVYGNDENMQDQRAPHTRPIPRPRHHPSGNSWESEGGNQYGGMTGMPRHPIQTLPCPYNGC</sequence>
<feature type="chain" id="PRO_5021914278" evidence="2">
    <location>
        <begin position="18"/>
        <end position="245"/>
    </location>
</feature>
<protein>
    <submittedName>
        <fullName evidence="3">Uncharacterized protein</fullName>
    </submittedName>
</protein>
<feature type="compositionally biased region" description="Polar residues" evidence="1">
    <location>
        <begin position="74"/>
        <end position="131"/>
    </location>
</feature>
<evidence type="ECO:0000256" key="1">
    <source>
        <dbReference type="SAM" id="MobiDB-lite"/>
    </source>
</evidence>
<proteinExistence type="predicted"/>
<evidence type="ECO:0000256" key="2">
    <source>
        <dbReference type="SAM" id="SignalP"/>
    </source>
</evidence>
<feature type="compositionally biased region" description="Polar residues" evidence="1">
    <location>
        <begin position="141"/>
        <end position="158"/>
    </location>
</feature>
<gene>
    <name evidence="3" type="ORF">WMSIL1_LOCUS10595</name>
</gene>
<feature type="region of interest" description="Disordered" evidence="1">
    <location>
        <begin position="74"/>
        <end position="178"/>
    </location>
</feature>
<feature type="compositionally biased region" description="Basic residues" evidence="1">
    <location>
        <begin position="199"/>
        <end position="211"/>
    </location>
</feature>
<dbReference type="AlphaFoldDB" id="A0A564YZ87"/>
<evidence type="ECO:0000313" key="4">
    <source>
        <dbReference type="Proteomes" id="UP000321570"/>
    </source>
</evidence>
<keyword evidence="4" id="KW-1185">Reference proteome</keyword>
<evidence type="ECO:0000313" key="3">
    <source>
        <dbReference type="EMBL" id="VUZ51958.1"/>
    </source>
</evidence>
<reference evidence="3 4" key="1">
    <citation type="submission" date="2019-07" db="EMBL/GenBank/DDBJ databases">
        <authorList>
            <person name="Jastrzebski P J."/>
            <person name="Paukszto L."/>
            <person name="Jastrzebski P J."/>
        </authorList>
    </citation>
    <scope>NUCLEOTIDE SEQUENCE [LARGE SCALE GENOMIC DNA]</scope>
    <source>
        <strain evidence="3 4">WMS-il1</strain>
    </source>
</reference>